<proteinExistence type="predicted"/>
<dbReference type="Pfam" id="PF04480">
    <property type="entry name" value="DUF559"/>
    <property type="match status" value="1"/>
</dbReference>
<dbReference type="SUPFAM" id="SSF52980">
    <property type="entry name" value="Restriction endonuclease-like"/>
    <property type="match status" value="1"/>
</dbReference>
<dbReference type="EMBL" id="ACHJ01000107">
    <property type="protein sequence ID" value="EEI17030.1"/>
    <property type="molecule type" value="Genomic_DNA"/>
</dbReference>
<dbReference type="HOGENOM" id="CLU_052626_1_0_11"/>
<dbReference type="InterPro" id="IPR007569">
    <property type="entry name" value="DUF559"/>
</dbReference>
<dbReference type="eggNOG" id="COG5340">
    <property type="taxonomic scope" value="Bacteria"/>
</dbReference>
<dbReference type="InterPro" id="IPR011335">
    <property type="entry name" value="Restrct_endonuc-II-like"/>
</dbReference>
<protein>
    <recommendedName>
        <fullName evidence="1">DUF559 domain-containing protein</fullName>
    </recommendedName>
</protein>
<evidence type="ECO:0000259" key="1">
    <source>
        <dbReference type="Pfam" id="PF04480"/>
    </source>
</evidence>
<organism evidence="2 3">
    <name type="scientific">Corynebacterium lipophiloflavum (strain ATCC 700352 / DSM 44291 / CCUG 37336 / JCM 10383 / DMMZ 1944)</name>
    <dbReference type="NCBI Taxonomy" id="525263"/>
    <lineage>
        <taxon>Bacteria</taxon>
        <taxon>Bacillati</taxon>
        <taxon>Actinomycetota</taxon>
        <taxon>Actinomycetes</taxon>
        <taxon>Mycobacteriales</taxon>
        <taxon>Corynebacteriaceae</taxon>
        <taxon>Corynebacterium</taxon>
    </lineage>
</organism>
<sequence>MLGVSEFRVSELSTGRAAPSDTVCNPCKGLRMGENELHTLLHTMLDTRLLKRHDVYVRKDIADGKYAFLAPTQVIPRQLYAALTPWQAFFLRAVAVGRSMRKGVVISRAAATLHGMWTIGTTRQVEVALPSGGTPSKSKRMPLVRYRVATFRDDEVENVYGVRATTALRTFIDVARYNTFADGLVAADWLLSVRGYTPAQLKTEVHRMSRFVGKAKVLMCVDWATKHADSPFESWFRAGLIERGVRGWRFQPVIGRYRPDFLFDDFLIIGIDGKSKYAEQTAEVLLRERDRERQLTNMGYVFFRLYPEDVIQRLDDVLAEIDRVRATRTLRPEGA</sequence>
<dbReference type="Gene3D" id="3.40.960.10">
    <property type="entry name" value="VSR Endonuclease"/>
    <property type="match status" value="1"/>
</dbReference>
<name>C0XRT9_CORLD</name>
<dbReference type="Proteomes" id="UP000006196">
    <property type="component" value="Unassembled WGS sequence"/>
</dbReference>
<evidence type="ECO:0000313" key="2">
    <source>
        <dbReference type="EMBL" id="EEI17030.1"/>
    </source>
</evidence>
<dbReference type="AlphaFoldDB" id="C0XRT9"/>
<reference evidence="2" key="1">
    <citation type="submission" date="2009-01" db="EMBL/GenBank/DDBJ databases">
        <authorList>
            <person name="Qin X."/>
            <person name="Bachman B."/>
            <person name="Battles P."/>
            <person name="Bell A."/>
            <person name="Bess C."/>
            <person name="Bickham C."/>
            <person name="Chaboub L."/>
            <person name="Chen D."/>
            <person name="Coyle M."/>
            <person name="Deiros D.R."/>
            <person name="Dinh H."/>
            <person name="Forbes L."/>
            <person name="Fowler G."/>
            <person name="Francisco L."/>
            <person name="Fu Q."/>
            <person name="Gubbala S."/>
            <person name="Hale W."/>
            <person name="Han Y."/>
            <person name="Hemphill L."/>
            <person name="Highlander S.K."/>
            <person name="Hirani K."/>
            <person name="Hogues M."/>
            <person name="Jackson L."/>
            <person name="Jakkamsetti A."/>
            <person name="Javaid M."/>
            <person name="Jiang H."/>
            <person name="Korchina V."/>
            <person name="Kovar C."/>
            <person name="Lara F."/>
            <person name="Lee S."/>
            <person name="Mata R."/>
            <person name="Mathew T."/>
            <person name="Moen C."/>
            <person name="Morales K."/>
            <person name="Munidasa M."/>
            <person name="Nazareth L."/>
            <person name="Ngo R."/>
            <person name="Nguyen L."/>
            <person name="Okwuonu G."/>
            <person name="Ongeri F."/>
            <person name="Patil S."/>
            <person name="Petrosino J."/>
            <person name="Pham C."/>
            <person name="Pham P."/>
            <person name="Pu L.-L."/>
            <person name="Puazo M."/>
            <person name="Raj R."/>
            <person name="Reid J."/>
            <person name="Rouhana J."/>
            <person name="Saada N."/>
            <person name="Shang Y."/>
            <person name="Simmons D."/>
            <person name="Thornton R."/>
            <person name="Warren J."/>
            <person name="Weissenberger G."/>
            <person name="Zhang J."/>
            <person name="Zhang L."/>
            <person name="Zhou C."/>
            <person name="Zhu D."/>
            <person name="Muzny D."/>
            <person name="Worley K."/>
            <person name="Gibbs R."/>
        </authorList>
    </citation>
    <scope>NUCLEOTIDE SEQUENCE [LARGE SCALE GENOMIC DNA]</scope>
    <source>
        <strain evidence="2">DSM 44291</strain>
    </source>
</reference>
<dbReference type="STRING" id="525263.HMPREF0298_1159"/>
<comment type="caution">
    <text evidence="2">The sequence shown here is derived from an EMBL/GenBank/DDBJ whole genome shotgun (WGS) entry which is preliminary data.</text>
</comment>
<evidence type="ECO:0000313" key="3">
    <source>
        <dbReference type="Proteomes" id="UP000006196"/>
    </source>
</evidence>
<gene>
    <name evidence="2" type="ORF">HMPREF0298_1159</name>
</gene>
<dbReference type="OrthoDB" id="4775361at2"/>
<keyword evidence="3" id="KW-1185">Reference proteome</keyword>
<feature type="domain" description="DUF559" evidence="1">
    <location>
        <begin position="247"/>
        <end position="323"/>
    </location>
</feature>
<accession>C0XRT9</accession>